<organism evidence="3 4">
    <name type="scientific">Ferrovibrio xuzhouensis</name>
    <dbReference type="NCBI Taxonomy" id="1576914"/>
    <lineage>
        <taxon>Bacteria</taxon>
        <taxon>Pseudomonadati</taxon>
        <taxon>Pseudomonadota</taxon>
        <taxon>Alphaproteobacteria</taxon>
        <taxon>Rhodospirillales</taxon>
        <taxon>Rhodospirillaceae</taxon>
        <taxon>Ferrovibrio</taxon>
    </lineage>
</organism>
<dbReference type="RefSeq" id="WP_379726051.1">
    <property type="nucleotide sequence ID" value="NZ_JBHRYJ010000002.1"/>
</dbReference>
<protein>
    <recommendedName>
        <fullName evidence="5">Secreted protein</fullName>
    </recommendedName>
</protein>
<dbReference type="Proteomes" id="UP001595711">
    <property type="component" value="Unassembled WGS sequence"/>
</dbReference>
<feature type="compositionally biased region" description="Low complexity" evidence="1">
    <location>
        <begin position="266"/>
        <end position="279"/>
    </location>
</feature>
<proteinExistence type="predicted"/>
<evidence type="ECO:0000313" key="4">
    <source>
        <dbReference type="Proteomes" id="UP001595711"/>
    </source>
</evidence>
<evidence type="ECO:0008006" key="5">
    <source>
        <dbReference type="Google" id="ProtNLM"/>
    </source>
</evidence>
<evidence type="ECO:0000313" key="3">
    <source>
        <dbReference type="EMBL" id="MFC3676091.1"/>
    </source>
</evidence>
<accession>A0ABV7VF43</accession>
<dbReference type="EMBL" id="JBHRYJ010000002">
    <property type="protein sequence ID" value="MFC3676091.1"/>
    <property type="molecule type" value="Genomic_DNA"/>
</dbReference>
<evidence type="ECO:0000256" key="1">
    <source>
        <dbReference type="SAM" id="MobiDB-lite"/>
    </source>
</evidence>
<gene>
    <name evidence="3" type="ORF">ACFOOQ_11090</name>
</gene>
<feature type="region of interest" description="Disordered" evidence="1">
    <location>
        <begin position="250"/>
        <end position="279"/>
    </location>
</feature>
<comment type="caution">
    <text evidence="3">The sequence shown here is derived from an EMBL/GenBank/DDBJ whole genome shotgun (WGS) entry which is preliminary data.</text>
</comment>
<reference evidence="4" key="1">
    <citation type="journal article" date="2019" name="Int. J. Syst. Evol. Microbiol.">
        <title>The Global Catalogue of Microorganisms (GCM) 10K type strain sequencing project: providing services to taxonomists for standard genome sequencing and annotation.</title>
        <authorList>
            <consortium name="The Broad Institute Genomics Platform"/>
            <consortium name="The Broad Institute Genome Sequencing Center for Infectious Disease"/>
            <person name="Wu L."/>
            <person name="Ma J."/>
        </authorList>
    </citation>
    <scope>NUCLEOTIDE SEQUENCE [LARGE SCALE GENOMIC DNA]</scope>
    <source>
        <strain evidence="4">KCTC 42182</strain>
    </source>
</reference>
<sequence>MRRPFTLSPMLLLILPAALLLHSPVVMAQTTSTESLPPAAVQMPKRPVPPSVPGATPSGVAMPAIAAPELRRSGQPVAEPGRAKDEGSLLRSLLGQQVGGLTSAAQAKVPKLPGNDAFGAVQEILAILEADPKTDWNRVDLDALRRHLIDMNEVTLNAEAKVEAVGGGIRVAVTGQGRTLDAIRRMVPAHAREIDGHDGWHVATEDKPDGVILTVTAKDARQTAKIRGLGFIGVMATGAHHQIHHLAIARGEPMPHGPGSHGAGSHGAAHTGGANPKTP</sequence>
<keyword evidence="2" id="KW-0732">Signal</keyword>
<name>A0ABV7VF43_9PROT</name>
<feature type="chain" id="PRO_5045691459" description="Secreted protein" evidence="2">
    <location>
        <begin position="29"/>
        <end position="279"/>
    </location>
</feature>
<evidence type="ECO:0000256" key="2">
    <source>
        <dbReference type="SAM" id="SignalP"/>
    </source>
</evidence>
<feature type="signal peptide" evidence="2">
    <location>
        <begin position="1"/>
        <end position="28"/>
    </location>
</feature>
<keyword evidence="4" id="KW-1185">Reference proteome</keyword>